<evidence type="ECO:0000313" key="10">
    <source>
        <dbReference type="Proteomes" id="UP000319801"/>
    </source>
</evidence>
<keyword evidence="10" id="KW-1185">Reference proteome</keyword>
<evidence type="ECO:0000256" key="2">
    <source>
        <dbReference type="ARBA" id="ARBA00022679"/>
    </source>
</evidence>
<dbReference type="Gene3D" id="3.30.470.160">
    <property type="entry name" value="Inositol polyphosphate kinase"/>
    <property type="match status" value="1"/>
</dbReference>
<dbReference type="GO" id="GO:0005737">
    <property type="term" value="C:cytoplasm"/>
    <property type="evidence" value="ECO:0007669"/>
    <property type="project" value="TreeGrafter"/>
</dbReference>
<dbReference type="GO" id="GO:0005634">
    <property type="term" value="C:nucleus"/>
    <property type="evidence" value="ECO:0007669"/>
    <property type="project" value="TreeGrafter"/>
</dbReference>
<dbReference type="EMBL" id="VCAZ01000059">
    <property type="protein sequence ID" value="TSN67141.1"/>
    <property type="molecule type" value="Genomic_DNA"/>
</dbReference>
<evidence type="ECO:0000256" key="1">
    <source>
        <dbReference type="ARBA" id="ARBA00007374"/>
    </source>
</evidence>
<comment type="catalytic activity">
    <reaction evidence="6">
        <text>1D-myo-inositol 1,4,5-trisphosphate + ATP = 1D-myo-inositol 1,3,4,5-tetrakisphosphate + ADP + H(+)</text>
        <dbReference type="Rhea" id="RHEA:11020"/>
        <dbReference type="ChEBI" id="CHEBI:15378"/>
        <dbReference type="ChEBI" id="CHEBI:30616"/>
        <dbReference type="ChEBI" id="CHEBI:57895"/>
        <dbReference type="ChEBI" id="CHEBI:203600"/>
        <dbReference type="ChEBI" id="CHEBI:456216"/>
        <dbReference type="EC" id="2.7.1.127"/>
    </reaction>
    <physiologicalReaction direction="left-to-right" evidence="6">
        <dbReference type="Rhea" id="RHEA:11021"/>
    </physiologicalReaction>
</comment>
<dbReference type="PANTHER" id="PTHR12400">
    <property type="entry name" value="INOSITOL POLYPHOSPHATE KINASE"/>
    <property type="match status" value="1"/>
</dbReference>
<dbReference type="PANTHER" id="PTHR12400:SF55">
    <property type="entry name" value="INOSITOL-TRISPHOSPHATE 3-KINASE A"/>
    <property type="match status" value="1"/>
</dbReference>
<organism evidence="9 10">
    <name type="scientific">Bagarius yarrelli</name>
    <name type="common">Goonch</name>
    <name type="synonym">Bagrus yarrelli</name>
    <dbReference type="NCBI Taxonomy" id="175774"/>
    <lineage>
        <taxon>Eukaryota</taxon>
        <taxon>Metazoa</taxon>
        <taxon>Chordata</taxon>
        <taxon>Craniata</taxon>
        <taxon>Vertebrata</taxon>
        <taxon>Euteleostomi</taxon>
        <taxon>Actinopterygii</taxon>
        <taxon>Neopterygii</taxon>
        <taxon>Teleostei</taxon>
        <taxon>Ostariophysi</taxon>
        <taxon>Siluriformes</taxon>
        <taxon>Sisoridae</taxon>
        <taxon>Sisorinae</taxon>
        <taxon>Bagarius</taxon>
    </lineage>
</organism>
<dbReference type="InterPro" id="IPR005522">
    <property type="entry name" value="IPK"/>
</dbReference>
<comment type="caution">
    <text evidence="9">The sequence shown here is derived from an EMBL/GenBank/DDBJ whole genome shotgun (WGS) entry which is preliminary data.</text>
</comment>
<dbReference type="GO" id="GO:0008440">
    <property type="term" value="F:inositol-1,4,5-trisphosphate 3-kinase activity"/>
    <property type="evidence" value="ECO:0007669"/>
    <property type="project" value="UniProtKB-EC"/>
</dbReference>
<keyword evidence="3" id="KW-0547">Nucleotide-binding</keyword>
<keyword evidence="5" id="KW-0067">ATP-binding</keyword>
<evidence type="ECO:0000256" key="3">
    <source>
        <dbReference type="ARBA" id="ARBA00022741"/>
    </source>
</evidence>
<keyword evidence="4 7" id="KW-0418">Kinase</keyword>
<reference evidence="9 10" key="1">
    <citation type="journal article" date="2019" name="Genome Biol. Evol.">
        <title>Whole-Genome Sequencing of the Giant Devil Catfish, Bagarius yarrelli.</title>
        <authorList>
            <person name="Jiang W."/>
            <person name="Lv Y."/>
            <person name="Cheng L."/>
            <person name="Yang K."/>
            <person name="Chao B."/>
            <person name="Wang X."/>
            <person name="Li Y."/>
            <person name="Pan X."/>
            <person name="You X."/>
            <person name="Zhang Y."/>
            <person name="Yang J."/>
            <person name="Li J."/>
            <person name="Zhang X."/>
            <person name="Liu S."/>
            <person name="Sun C."/>
            <person name="Yang J."/>
            <person name="Shi Q."/>
        </authorList>
    </citation>
    <scope>NUCLEOTIDE SEQUENCE [LARGE SCALE GENOMIC DNA]</scope>
    <source>
        <strain evidence="9">JWS20170419001</strain>
        <tissue evidence="9">Muscle</tissue>
    </source>
</reference>
<dbReference type="GO" id="GO:0046854">
    <property type="term" value="P:phosphatidylinositol phosphate biosynthetic process"/>
    <property type="evidence" value="ECO:0007669"/>
    <property type="project" value="TreeGrafter"/>
</dbReference>
<dbReference type="GO" id="GO:0032958">
    <property type="term" value="P:inositol phosphate biosynthetic process"/>
    <property type="evidence" value="ECO:0007669"/>
    <property type="project" value="InterPro"/>
</dbReference>
<evidence type="ECO:0000256" key="7">
    <source>
        <dbReference type="RuleBase" id="RU363090"/>
    </source>
</evidence>
<feature type="compositionally biased region" description="Low complexity" evidence="8">
    <location>
        <begin position="42"/>
        <end position="54"/>
    </location>
</feature>
<name>A0A556U7Q0_BAGYA</name>
<dbReference type="GO" id="GO:0005524">
    <property type="term" value="F:ATP binding"/>
    <property type="evidence" value="ECO:0007669"/>
    <property type="project" value="UniProtKB-KW"/>
</dbReference>
<keyword evidence="2 7" id="KW-0808">Transferase</keyword>
<evidence type="ECO:0000256" key="6">
    <source>
        <dbReference type="ARBA" id="ARBA00051963"/>
    </source>
</evidence>
<comment type="similarity">
    <text evidence="1 7">Belongs to the inositol phosphokinase (IPK) family.</text>
</comment>
<dbReference type="SUPFAM" id="SSF56104">
    <property type="entry name" value="SAICAR synthase-like"/>
    <property type="match status" value="1"/>
</dbReference>
<dbReference type="FunFam" id="3.30.470.160:FF:000001">
    <property type="entry name" value="Kinase"/>
    <property type="match status" value="1"/>
</dbReference>
<accession>A0A556U7Q0</accession>
<dbReference type="EC" id="2.7.-.-" evidence="7"/>
<evidence type="ECO:0000313" key="9">
    <source>
        <dbReference type="EMBL" id="TSN67141.1"/>
    </source>
</evidence>
<evidence type="ECO:0000256" key="5">
    <source>
        <dbReference type="ARBA" id="ARBA00022840"/>
    </source>
</evidence>
<evidence type="ECO:0000256" key="8">
    <source>
        <dbReference type="SAM" id="MobiDB-lite"/>
    </source>
</evidence>
<dbReference type="OrthoDB" id="338650at2759"/>
<feature type="region of interest" description="Disordered" evidence="8">
    <location>
        <begin position="1"/>
        <end position="67"/>
    </location>
</feature>
<dbReference type="AlphaFoldDB" id="A0A556U7Q0"/>
<gene>
    <name evidence="9" type="ORF">Baya_8957</name>
</gene>
<dbReference type="InterPro" id="IPR038286">
    <property type="entry name" value="IPK_sf"/>
</dbReference>
<sequence>MASARPVPQLTVTTEEGSGARELEYEEAEEINGSAPLRRKLSTSSVSSTGSSVGFEESEDDVLSDNETKSKGIVTLEHVGDSGEQANPWRTLKTVIHWHVVASQRKRLSWVQLAGHKGSFKAGEEGTILKKYTENEKLCFERLKGDVLEQFVPTYGGTVERDGEIFLRMRDLLTSFDGPNVMDCKMGVRTYLEDELVRAREKPKMRRDLYNKMLEVDSEAPTADEHRQQAVTKLRYMQWRETISSTSTMGYRIEGIKKSDGTCRTDFKKTHSREEVTEVFKDFVSGNEKITRSYIRRLEDIKQTLKASDFFMKHEVIGSSLLFIHDHTERAEVWLIDFGKTTALPDGQTLDHNKPWLEGNREDGYLWGLENLLFTLHSLPAQCS</sequence>
<evidence type="ECO:0000256" key="4">
    <source>
        <dbReference type="ARBA" id="ARBA00022777"/>
    </source>
</evidence>
<dbReference type="GO" id="GO:0000828">
    <property type="term" value="F:inositol hexakisphosphate kinase activity"/>
    <property type="evidence" value="ECO:0007669"/>
    <property type="project" value="TreeGrafter"/>
</dbReference>
<dbReference type="Proteomes" id="UP000319801">
    <property type="component" value="Unassembled WGS sequence"/>
</dbReference>
<proteinExistence type="inferred from homology"/>
<dbReference type="Pfam" id="PF03770">
    <property type="entry name" value="IPK"/>
    <property type="match status" value="1"/>
</dbReference>
<protein>
    <recommendedName>
        <fullName evidence="7">Kinase</fullName>
        <ecNumber evidence="7">2.7.-.-</ecNumber>
    </recommendedName>
</protein>